<gene>
    <name evidence="2" type="ORF">H8S64_21970</name>
</gene>
<sequence length="180" mass="21150">MKYYLIGSLSEYNAIRFKDVSDWQKNMGYNPKIKQIWESPSLEYIYSVKSKKKFDISTACTPLYTMSSYAIDCLYELISKYGEILPIANPSGFSFFYCTNIINALIEEESSLNYLDKEKGWICSINHFTLSKEAIKEQDIFRIPQANYQYTFFSEKFKELVDKFSLKGIHFDRIEQVTVK</sequence>
<reference evidence="2 3" key="1">
    <citation type="submission" date="2020-08" db="EMBL/GenBank/DDBJ databases">
        <title>Genome public.</title>
        <authorList>
            <person name="Liu C."/>
            <person name="Sun Q."/>
        </authorList>
    </citation>
    <scope>NUCLEOTIDE SEQUENCE [LARGE SCALE GENOMIC DNA]</scope>
    <source>
        <strain evidence="2 3">NSJ-56</strain>
    </source>
</reference>
<dbReference type="Pfam" id="PF07791">
    <property type="entry name" value="Imm11"/>
    <property type="match status" value="1"/>
</dbReference>
<evidence type="ECO:0000313" key="3">
    <source>
        <dbReference type="Proteomes" id="UP000646484"/>
    </source>
</evidence>
<evidence type="ECO:0000313" key="2">
    <source>
        <dbReference type="EMBL" id="MBC5623763.1"/>
    </source>
</evidence>
<accession>A0ABR7D725</accession>
<keyword evidence="3" id="KW-1185">Reference proteome</keyword>
<feature type="domain" description="Immunity MXAN-0049 protein" evidence="1">
    <location>
        <begin position="95"/>
        <end position="175"/>
    </location>
</feature>
<name>A0ABR7D725_9BACT</name>
<dbReference type="EMBL" id="JACOOH010000031">
    <property type="protein sequence ID" value="MBC5623763.1"/>
    <property type="molecule type" value="Genomic_DNA"/>
</dbReference>
<protein>
    <recommendedName>
        <fullName evidence="1">Immunity MXAN-0049 protein domain-containing protein</fullName>
    </recommendedName>
</protein>
<proteinExistence type="predicted"/>
<dbReference type="Proteomes" id="UP000646484">
    <property type="component" value="Unassembled WGS sequence"/>
</dbReference>
<organism evidence="2 3">
    <name type="scientific">Butyricimonas hominis</name>
    <dbReference type="NCBI Taxonomy" id="2763032"/>
    <lineage>
        <taxon>Bacteria</taxon>
        <taxon>Pseudomonadati</taxon>
        <taxon>Bacteroidota</taxon>
        <taxon>Bacteroidia</taxon>
        <taxon>Bacteroidales</taxon>
        <taxon>Odoribacteraceae</taxon>
        <taxon>Butyricimonas</taxon>
    </lineage>
</organism>
<dbReference type="RefSeq" id="WP_186978711.1">
    <property type="nucleotide sequence ID" value="NZ_JACOOH010000031.1"/>
</dbReference>
<dbReference type="InterPro" id="IPR012433">
    <property type="entry name" value="Imm11"/>
</dbReference>
<evidence type="ECO:0000259" key="1">
    <source>
        <dbReference type="Pfam" id="PF07791"/>
    </source>
</evidence>
<comment type="caution">
    <text evidence="2">The sequence shown here is derived from an EMBL/GenBank/DDBJ whole genome shotgun (WGS) entry which is preliminary data.</text>
</comment>